<evidence type="ECO:0000256" key="2">
    <source>
        <dbReference type="ARBA" id="ARBA00022980"/>
    </source>
</evidence>
<keyword evidence="3" id="KW-0687">Ribonucleoprotein</keyword>
<sequence length="138" mass="16082">MEPISVIKSGRVCLVLQGRFAGKKAVVIRAYDNGTNEHKFAHAIVAGIERTPRKVTKAMDKKKAARRNKVKPFVKRVNYQHMMPTRHRYEIAKERKLIHTESLTEPALKKAAVQQIRESFEKSYKSNKSPWFFEKLRF</sequence>
<dbReference type="GO" id="GO:0005840">
    <property type="term" value="C:ribosome"/>
    <property type="evidence" value="ECO:0007669"/>
    <property type="project" value="UniProtKB-KW"/>
</dbReference>
<proteinExistence type="inferred from homology"/>
<organism evidence="5 6">
    <name type="scientific">Carpediemonas membranifera</name>
    <dbReference type="NCBI Taxonomy" id="201153"/>
    <lineage>
        <taxon>Eukaryota</taxon>
        <taxon>Metamonada</taxon>
        <taxon>Carpediemonas-like organisms</taxon>
        <taxon>Carpediemonas</taxon>
    </lineage>
</organism>
<dbReference type="GO" id="GO:0003735">
    <property type="term" value="F:structural constituent of ribosome"/>
    <property type="evidence" value="ECO:0007669"/>
    <property type="project" value="InterPro"/>
</dbReference>
<evidence type="ECO:0000313" key="5">
    <source>
        <dbReference type="EMBL" id="KAG9392542.1"/>
    </source>
</evidence>
<gene>
    <name evidence="5" type="ORF">J8273_5547</name>
</gene>
<dbReference type="OrthoDB" id="2365484at2759"/>
<dbReference type="AlphaFoldDB" id="A0A8J6E305"/>
<comment type="caution">
    <text evidence="5">The sequence shown here is derived from an EMBL/GenBank/DDBJ whole genome shotgun (WGS) entry which is preliminary data.</text>
</comment>
<evidence type="ECO:0000256" key="3">
    <source>
        <dbReference type="ARBA" id="ARBA00023274"/>
    </source>
</evidence>
<comment type="similarity">
    <text evidence="1">Belongs to the eukaryotic ribosomal protein eL27 family.</text>
</comment>
<dbReference type="Pfam" id="PF01777">
    <property type="entry name" value="Ribosomal_L27e"/>
    <property type="match status" value="1"/>
</dbReference>
<name>A0A8J6E305_9EUKA</name>
<dbReference type="InterPro" id="IPR041991">
    <property type="entry name" value="Ribosomal_eL27_KOW"/>
</dbReference>
<dbReference type="SUPFAM" id="SSF50104">
    <property type="entry name" value="Translation proteins SH3-like domain"/>
    <property type="match status" value="1"/>
</dbReference>
<feature type="domain" description="KOW" evidence="4">
    <location>
        <begin position="10"/>
        <end position="34"/>
    </location>
</feature>
<dbReference type="GO" id="GO:0006412">
    <property type="term" value="P:translation"/>
    <property type="evidence" value="ECO:0007669"/>
    <property type="project" value="InterPro"/>
</dbReference>
<dbReference type="GO" id="GO:1990904">
    <property type="term" value="C:ribonucleoprotein complex"/>
    <property type="evidence" value="ECO:0007669"/>
    <property type="project" value="UniProtKB-KW"/>
</dbReference>
<keyword evidence="6" id="KW-1185">Reference proteome</keyword>
<dbReference type="InterPro" id="IPR005824">
    <property type="entry name" value="KOW"/>
</dbReference>
<evidence type="ECO:0000313" key="6">
    <source>
        <dbReference type="Proteomes" id="UP000717585"/>
    </source>
</evidence>
<dbReference type="PANTHER" id="PTHR10497">
    <property type="entry name" value="60S RIBOSOMAL PROTEIN L27"/>
    <property type="match status" value="1"/>
</dbReference>
<dbReference type="InterPro" id="IPR008991">
    <property type="entry name" value="Translation_prot_SH3-like_sf"/>
</dbReference>
<keyword evidence="2 5" id="KW-0689">Ribosomal protein</keyword>
<dbReference type="EMBL" id="JAHDYR010000038">
    <property type="protein sequence ID" value="KAG9392542.1"/>
    <property type="molecule type" value="Genomic_DNA"/>
</dbReference>
<accession>A0A8J6E305</accession>
<dbReference type="Proteomes" id="UP000717585">
    <property type="component" value="Unassembled WGS sequence"/>
</dbReference>
<dbReference type="Pfam" id="PF00467">
    <property type="entry name" value="KOW"/>
    <property type="match status" value="1"/>
</dbReference>
<dbReference type="Gene3D" id="2.30.30.770">
    <property type="match status" value="1"/>
</dbReference>
<protein>
    <submittedName>
        <fullName evidence="5">Ribosomal protein L27e</fullName>
    </submittedName>
</protein>
<dbReference type="CDD" id="cd06090">
    <property type="entry name" value="KOW_RPL27"/>
    <property type="match status" value="1"/>
</dbReference>
<dbReference type="InterPro" id="IPR038655">
    <property type="entry name" value="Ribosomal_eL27_sf"/>
</dbReference>
<evidence type="ECO:0000256" key="1">
    <source>
        <dbReference type="ARBA" id="ARBA00009124"/>
    </source>
</evidence>
<evidence type="ECO:0000259" key="4">
    <source>
        <dbReference type="Pfam" id="PF00467"/>
    </source>
</evidence>
<dbReference type="InterPro" id="IPR001141">
    <property type="entry name" value="Ribosomal_eL27"/>
</dbReference>
<dbReference type="FunFam" id="2.30.30.770:FF:000001">
    <property type="entry name" value="60S ribosomal protein L27"/>
    <property type="match status" value="1"/>
</dbReference>
<reference evidence="5" key="1">
    <citation type="submission" date="2021-05" db="EMBL/GenBank/DDBJ databases">
        <title>A free-living protist that lacks canonical eukaryotic 1 DNA replication and segregation systems.</title>
        <authorList>
            <person name="Salas-Leiva D.E."/>
            <person name="Tromer E.C."/>
            <person name="Curtis B.A."/>
            <person name="Jerlstrom-Hultqvist J."/>
            <person name="Kolisko M."/>
            <person name="Yi Z."/>
            <person name="Salas-Leiva J.S."/>
            <person name="Gallot-Lavallee L."/>
            <person name="Kops G.J.P.L."/>
            <person name="Archibald J.M."/>
            <person name="Simpson A.G.B."/>
            <person name="Roger A.J."/>
        </authorList>
    </citation>
    <scope>NUCLEOTIDE SEQUENCE</scope>
    <source>
        <strain evidence="5">BICM</strain>
    </source>
</reference>